<evidence type="ECO:0000256" key="9">
    <source>
        <dbReference type="SAM" id="MobiDB-lite"/>
    </source>
</evidence>
<evidence type="ECO:0000256" key="4">
    <source>
        <dbReference type="ARBA" id="ARBA00007573"/>
    </source>
</evidence>
<dbReference type="Pfam" id="PF05625">
    <property type="entry name" value="PAXNEB"/>
    <property type="match status" value="1"/>
</dbReference>
<organism evidence="10 11">
    <name type="scientific">Tetradesmus obliquus</name>
    <name type="common">Green alga</name>
    <name type="synonym">Acutodesmus obliquus</name>
    <dbReference type="NCBI Taxonomy" id="3088"/>
    <lineage>
        <taxon>Eukaryota</taxon>
        <taxon>Viridiplantae</taxon>
        <taxon>Chlorophyta</taxon>
        <taxon>core chlorophytes</taxon>
        <taxon>Chlorophyceae</taxon>
        <taxon>CS clade</taxon>
        <taxon>Sphaeropleales</taxon>
        <taxon>Scenedesmaceae</taxon>
        <taxon>Tetradesmus</taxon>
    </lineage>
</organism>
<dbReference type="InterPro" id="IPR008728">
    <property type="entry name" value="Elongator_complex_protein_4"/>
</dbReference>
<evidence type="ECO:0000256" key="2">
    <source>
        <dbReference type="ARBA" id="ARBA00004496"/>
    </source>
</evidence>
<evidence type="ECO:0000256" key="3">
    <source>
        <dbReference type="ARBA" id="ARBA00005043"/>
    </source>
</evidence>
<dbReference type="EMBL" id="CP126211">
    <property type="protein sequence ID" value="WIA12917.1"/>
    <property type="molecule type" value="Genomic_DNA"/>
</dbReference>
<evidence type="ECO:0000256" key="1">
    <source>
        <dbReference type="ARBA" id="ARBA00004123"/>
    </source>
</evidence>
<evidence type="ECO:0000313" key="11">
    <source>
        <dbReference type="Proteomes" id="UP001244341"/>
    </source>
</evidence>
<comment type="similarity">
    <text evidence="4">Belongs to the ELP4 family.</text>
</comment>
<evidence type="ECO:0000256" key="8">
    <source>
        <dbReference type="ARBA" id="ARBA00023242"/>
    </source>
</evidence>
<dbReference type="Gene3D" id="3.40.50.300">
    <property type="entry name" value="P-loop containing nucleotide triphosphate hydrolases"/>
    <property type="match status" value="1"/>
</dbReference>
<protein>
    <recommendedName>
        <fullName evidence="5">Elongator complex protein 4</fullName>
    </recommendedName>
</protein>
<proteinExistence type="inferred from homology"/>
<keyword evidence="11" id="KW-1185">Reference proteome</keyword>
<feature type="region of interest" description="Disordered" evidence="9">
    <location>
        <begin position="83"/>
        <end position="116"/>
    </location>
</feature>
<keyword evidence="7" id="KW-0819">tRNA processing</keyword>
<feature type="compositionally biased region" description="Low complexity" evidence="9">
    <location>
        <begin position="34"/>
        <end position="62"/>
    </location>
</feature>
<evidence type="ECO:0000256" key="6">
    <source>
        <dbReference type="ARBA" id="ARBA00022490"/>
    </source>
</evidence>
<keyword evidence="8" id="KW-0539">Nucleus</keyword>
<dbReference type="Proteomes" id="UP001244341">
    <property type="component" value="Chromosome 4b"/>
</dbReference>
<evidence type="ECO:0000313" key="10">
    <source>
        <dbReference type="EMBL" id="WIA12917.1"/>
    </source>
</evidence>
<accession>A0ABY8TX97</accession>
<feature type="region of interest" description="Disordered" evidence="9">
    <location>
        <begin position="28"/>
        <end position="62"/>
    </location>
</feature>
<dbReference type="PANTHER" id="PTHR12896">
    <property type="entry name" value="PAX6 NEIGHBOR PROTEIN PAXNEB"/>
    <property type="match status" value="1"/>
</dbReference>
<dbReference type="InterPro" id="IPR027417">
    <property type="entry name" value="P-loop_NTPase"/>
</dbReference>
<comment type="pathway">
    <text evidence="3">tRNA modification; 5-methoxycarbonylmethyl-2-thiouridine-tRNA biosynthesis.</text>
</comment>
<feature type="compositionally biased region" description="Low complexity" evidence="9">
    <location>
        <begin position="96"/>
        <end position="116"/>
    </location>
</feature>
<dbReference type="PANTHER" id="PTHR12896:SF1">
    <property type="entry name" value="ELONGATOR COMPLEX PROTEIN 4"/>
    <property type="match status" value="1"/>
</dbReference>
<keyword evidence="6" id="KW-0963">Cytoplasm</keyword>
<evidence type="ECO:0000256" key="7">
    <source>
        <dbReference type="ARBA" id="ARBA00022694"/>
    </source>
</evidence>
<evidence type="ECO:0000256" key="5">
    <source>
        <dbReference type="ARBA" id="ARBA00020265"/>
    </source>
</evidence>
<name>A0ABY8TX97_TETOB</name>
<comment type="subcellular location">
    <subcellularLocation>
        <location evidence="2">Cytoplasm</location>
    </subcellularLocation>
    <subcellularLocation>
        <location evidence="1">Nucleus</location>
    </subcellularLocation>
</comment>
<sequence>MAEGICCKHSVAWVTAQQLTPESTAAFLPDQARSGGSSSSSGQAAQQASSSSSTTTAAAAGSAAAPDDGLKIAWQYRKYIQSQQRAEPAAPDRSRTSSSSSTSSATGSSSSRCSSSSSAAKNVAAGIGREWCRQYDLTKGLSPAQLAGLFSESFQARLQHLPDAVLRIQCLADNTDVYRLLPDPTSASALLEVRRLPHLGLLRQRHTEDKLHLIRHKRRSISISVLDLLPLEAVEQQHSAADAAKKDVPAVAKICGSGAGKGSTNVLDF</sequence>
<gene>
    <name evidence="10" type="ORF">OEZ85_006534</name>
</gene>
<reference evidence="10 11" key="1">
    <citation type="submission" date="2023-05" db="EMBL/GenBank/DDBJ databases">
        <title>A 100% complete, gapless, phased diploid assembly of the Scenedesmus obliquus UTEX 3031 genome.</title>
        <authorList>
            <person name="Biondi T.C."/>
            <person name="Hanschen E.R."/>
            <person name="Kwon T."/>
            <person name="Eng W."/>
            <person name="Kruse C.P.S."/>
            <person name="Koehler S.I."/>
            <person name="Kunde Y."/>
            <person name="Gleasner C.D."/>
            <person name="You Mak K.T."/>
            <person name="Polle J."/>
            <person name="Hovde B.T."/>
            <person name="Starkenburg S.R."/>
        </authorList>
    </citation>
    <scope>NUCLEOTIDE SEQUENCE [LARGE SCALE GENOMIC DNA]</scope>
    <source>
        <strain evidence="10 11">DOE0152z</strain>
    </source>
</reference>